<sequence length="156" mass="17647">MELKLVRATVRDAEQIWNMQLEAFAGLLAKYQDAETNPGSEPLEKVLYRLEQPETYYYLLELDGALVGAIRVVDPTDGCTKKRISPLFVLPAYRNKGIAQEAIRAAEALHGSCGWSLETILQERGNCHLYEKMGYHTVGKTIPINDRMTLVVYEKD</sequence>
<dbReference type="EMBL" id="JAFBIT010000001">
    <property type="protein sequence ID" value="MCF2651010.1"/>
    <property type="molecule type" value="Genomic_DNA"/>
</dbReference>
<accession>A0ABS9CJL9</accession>
<comment type="caution">
    <text evidence="2">The sequence shown here is derived from an EMBL/GenBank/DDBJ whole genome shotgun (WGS) entry which is preliminary data.</text>
</comment>
<evidence type="ECO:0000259" key="1">
    <source>
        <dbReference type="PROSITE" id="PS51186"/>
    </source>
</evidence>
<proteinExistence type="predicted"/>
<dbReference type="PROSITE" id="PS51186">
    <property type="entry name" value="GNAT"/>
    <property type="match status" value="1"/>
</dbReference>
<dbReference type="InterPro" id="IPR000182">
    <property type="entry name" value="GNAT_dom"/>
</dbReference>
<evidence type="ECO:0000313" key="2">
    <source>
        <dbReference type="EMBL" id="MCF2651010.1"/>
    </source>
</evidence>
<dbReference type="InterPro" id="IPR016181">
    <property type="entry name" value="Acyl_CoA_acyltransferase"/>
</dbReference>
<dbReference type="RefSeq" id="WP_235321958.1">
    <property type="nucleotide sequence ID" value="NZ_JAFBIT010000001.1"/>
</dbReference>
<name>A0ABS9CJL9_9FIRM</name>
<feature type="domain" description="N-acetyltransferase" evidence="1">
    <location>
        <begin position="3"/>
        <end position="156"/>
    </location>
</feature>
<organism evidence="2 3">
    <name type="scientific">Anaeromassilibacillus senegalensis</name>
    <dbReference type="NCBI Taxonomy" id="1673717"/>
    <lineage>
        <taxon>Bacteria</taxon>
        <taxon>Bacillati</taxon>
        <taxon>Bacillota</taxon>
        <taxon>Clostridia</taxon>
        <taxon>Eubacteriales</taxon>
        <taxon>Acutalibacteraceae</taxon>
        <taxon>Anaeromassilibacillus</taxon>
    </lineage>
</organism>
<keyword evidence="3" id="KW-1185">Reference proteome</keyword>
<dbReference type="Proteomes" id="UP001299220">
    <property type="component" value="Unassembled WGS sequence"/>
</dbReference>
<dbReference type="Pfam" id="PF00583">
    <property type="entry name" value="Acetyltransf_1"/>
    <property type="match status" value="1"/>
</dbReference>
<evidence type="ECO:0000313" key="3">
    <source>
        <dbReference type="Proteomes" id="UP001299220"/>
    </source>
</evidence>
<dbReference type="SUPFAM" id="SSF55729">
    <property type="entry name" value="Acyl-CoA N-acyltransferases (Nat)"/>
    <property type="match status" value="1"/>
</dbReference>
<gene>
    <name evidence="2" type="ORF">JQM67_00095</name>
</gene>
<dbReference type="Gene3D" id="3.40.630.30">
    <property type="match status" value="1"/>
</dbReference>
<dbReference type="CDD" id="cd04301">
    <property type="entry name" value="NAT_SF"/>
    <property type="match status" value="1"/>
</dbReference>
<protein>
    <submittedName>
        <fullName evidence="2">GNAT family N-acetyltransferase</fullName>
    </submittedName>
</protein>
<reference evidence="2 3" key="1">
    <citation type="submission" date="2020-12" db="EMBL/GenBank/DDBJ databases">
        <title>Whole genome sequences of gut porcine anaerobes.</title>
        <authorList>
            <person name="Kubasova T."/>
            <person name="Jahodarova E."/>
            <person name="Rychlik I."/>
        </authorList>
    </citation>
    <scope>NUCLEOTIDE SEQUENCE [LARGE SCALE GENOMIC DNA]</scope>
    <source>
        <strain evidence="2 3">An867</strain>
    </source>
</reference>